<feature type="domain" description="P-type ATPase A" evidence="20">
    <location>
        <begin position="378"/>
        <end position="428"/>
    </location>
</feature>
<name>A0AAD9FSM5_PAPLA</name>
<keyword evidence="10 18" id="KW-1278">Translocase</keyword>
<keyword evidence="24" id="KW-1185">Reference proteome</keyword>
<feature type="binding site" evidence="16">
    <location>
        <position position="889"/>
    </location>
    <ligand>
        <name>ATP</name>
        <dbReference type="ChEBI" id="CHEBI:30616"/>
    </ligand>
</feature>
<feature type="binding site" evidence="16">
    <location>
        <position position="970"/>
    </location>
    <ligand>
        <name>ATP</name>
        <dbReference type="ChEBI" id="CHEBI:30616"/>
    </ligand>
</feature>
<dbReference type="Gene3D" id="3.40.1110.10">
    <property type="entry name" value="Calcium-transporting ATPase, cytoplasmic domain N"/>
    <property type="match status" value="1"/>
</dbReference>
<dbReference type="InterPro" id="IPR023214">
    <property type="entry name" value="HAD_sf"/>
</dbReference>
<evidence type="ECO:0000256" key="8">
    <source>
        <dbReference type="ARBA" id="ARBA00022840"/>
    </source>
</evidence>
<evidence type="ECO:0000256" key="19">
    <source>
        <dbReference type="SAM" id="MobiDB-lite"/>
    </source>
</evidence>
<feature type="binding site" evidence="17">
    <location>
        <position position="656"/>
    </location>
    <ligand>
        <name>Mg(2+)</name>
        <dbReference type="ChEBI" id="CHEBI:18420"/>
    </ligand>
</feature>
<dbReference type="SUPFAM" id="SSF81653">
    <property type="entry name" value="Calcium ATPase, transduction domain A"/>
    <property type="match status" value="1"/>
</dbReference>
<evidence type="ECO:0000256" key="14">
    <source>
        <dbReference type="ARBA" id="ARBA00049128"/>
    </source>
</evidence>
<keyword evidence="3" id="KW-0813">Transport</keyword>
<evidence type="ECO:0000256" key="3">
    <source>
        <dbReference type="ARBA" id="ARBA00022448"/>
    </source>
</evidence>
<feature type="compositionally biased region" description="Basic residues" evidence="19">
    <location>
        <begin position="1397"/>
        <end position="1407"/>
    </location>
</feature>
<feature type="compositionally biased region" description="Polar residues" evidence="19">
    <location>
        <begin position="1"/>
        <end position="10"/>
    </location>
</feature>
<feature type="region of interest" description="Disordered" evidence="19">
    <location>
        <begin position="1563"/>
        <end position="1667"/>
    </location>
</feature>
<dbReference type="SFLD" id="SFLDF00027">
    <property type="entry name" value="p-type_atpase"/>
    <property type="match status" value="1"/>
</dbReference>
<feature type="region of interest" description="Disordered" evidence="19">
    <location>
        <begin position="1397"/>
        <end position="1521"/>
    </location>
</feature>
<feature type="binding site" evidence="16">
    <location>
        <position position="854"/>
    </location>
    <ligand>
        <name>ATP</name>
        <dbReference type="ChEBI" id="CHEBI:30616"/>
    </ligand>
</feature>
<feature type="binding site" evidence="16">
    <location>
        <position position="1104"/>
    </location>
    <ligand>
        <name>ATP</name>
        <dbReference type="ChEBI" id="CHEBI:30616"/>
    </ligand>
</feature>
<protein>
    <recommendedName>
        <fullName evidence="18">Phospholipid-transporting ATPase</fullName>
        <ecNumber evidence="18">7.6.2.1</ecNumber>
    </recommendedName>
</protein>
<dbReference type="PANTHER" id="PTHR24092:SF180">
    <property type="entry name" value="PHOSPHOLIPID-TRANSPORTING ATPASE DNF1-RELATED"/>
    <property type="match status" value="1"/>
</dbReference>
<evidence type="ECO:0000259" key="22">
    <source>
        <dbReference type="Pfam" id="PF16212"/>
    </source>
</evidence>
<dbReference type="FunFam" id="2.70.150.10:FF:000152">
    <property type="entry name" value="P-type phospholipid transporter"/>
    <property type="match status" value="1"/>
</dbReference>
<dbReference type="Gene3D" id="2.70.150.10">
    <property type="entry name" value="Calcium-transporting ATPase, cytoplasmic transduction domain A"/>
    <property type="match status" value="1"/>
</dbReference>
<keyword evidence="11 18" id="KW-1133">Transmembrane helix</keyword>
<keyword evidence="12 18" id="KW-0472">Membrane</keyword>
<dbReference type="NCBIfam" id="TIGR01652">
    <property type="entry name" value="ATPase-Plipid"/>
    <property type="match status" value="1"/>
</dbReference>
<feature type="binding site" evidence="17">
    <location>
        <position position="1105"/>
    </location>
    <ligand>
        <name>Mg(2+)</name>
        <dbReference type="ChEBI" id="CHEBI:18420"/>
    </ligand>
</feature>
<dbReference type="SUPFAM" id="SSF81660">
    <property type="entry name" value="Metal cation-transporting ATPase, ATP-binding domain N"/>
    <property type="match status" value="1"/>
</dbReference>
<dbReference type="GO" id="GO:0140326">
    <property type="term" value="F:ATPase-coupled intramembrane lipid transporter activity"/>
    <property type="evidence" value="ECO:0007669"/>
    <property type="project" value="UniProtKB-EC"/>
</dbReference>
<dbReference type="InterPro" id="IPR032630">
    <property type="entry name" value="P_typ_ATPase_c"/>
</dbReference>
<dbReference type="PANTHER" id="PTHR24092">
    <property type="entry name" value="PROBABLE PHOSPHOLIPID-TRANSPORTING ATPASE"/>
    <property type="match status" value="1"/>
</dbReference>
<dbReference type="SFLD" id="SFLDG00002">
    <property type="entry name" value="C1.7:_P-type_atpase_like"/>
    <property type="match status" value="1"/>
</dbReference>
<evidence type="ECO:0000256" key="9">
    <source>
        <dbReference type="ARBA" id="ARBA00022842"/>
    </source>
</evidence>
<dbReference type="InterPro" id="IPR023299">
    <property type="entry name" value="ATPase_P-typ_cyto_dom_N"/>
</dbReference>
<dbReference type="InterPro" id="IPR018303">
    <property type="entry name" value="ATPase_P-typ_P_site"/>
</dbReference>
<dbReference type="GO" id="GO:0045332">
    <property type="term" value="P:phospholipid translocation"/>
    <property type="evidence" value="ECO:0007669"/>
    <property type="project" value="TreeGrafter"/>
</dbReference>
<feature type="transmembrane region" description="Helical" evidence="18">
    <location>
        <begin position="1241"/>
        <end position="1262"/>
    </location>
</feature>
<dbReference type="Pfam" id="PF16212">
    <property type="entry name" value="PhoLip_ATPase_C"/>
    <property type="match status" value="1"/>
</dbReference>
<feature type="domain" description="P-type ATPase C-terminal" evidence="22">
    <location>
        <begin position="1127"/>
        <end position="1375"/>
    </location>
</feature>
<keyword evidence="8 16" id="KW-0067">ATP-binding</keyword>
<feature type="binding site" evidence="16">
    <location>
        <position position="1081"/>
    </location>
    <ligand>
        <name>ATP</name>
        <dbReference type="ChEBI" id="CHEBI:30616"/>
    </ligand>
</feature>
<feature type="transmembrane region" description="Helical" evidence="18">
    <location>
        <begin position="539"/>
        <end position="562"/>
    </location>
</feature>
<feature type="binding site" evidence="16">
    <location>
        <position position="831"/>
    </location>
    <ligand>
        <name>ATP</name>
        <dbReference type="ChEBI" id="CHEBI:30616"/>
    </ligand>
</feature>
<comment type="cofactor">
    <cofactor evidence="17">
        <name>Mg(2+)</name>
        <dbReference type="ChEBI" id="CHEBI:18420"/>
    </cofactor>
</comment>
<evidence type="ECO:0000256" key="12">
    <source>
        <dbReference type="ARBA" id="ARBA00023136"/>
    </source>
</evidence>
<comment type="catalytic activity">
    <reaction evidence="13 18">
        <text>ATP + H2O + phospholipidSide 1 = ADP + phosphate + phospholipidSide 2.</text>
        <dbReference type="EC" id="7.6.2.1"/>
    </reaction>
</comment>
<feature type="transmembrane region" description="Helical" evidence="18">
    <location>
        <begin position="192"/>
        <end position="209"/>
    </location>
</feature>
<keyword evidence="6 17" id="KW-0479">Metal-binding</keyword>
<dbReference type="EC" id="7.6.2.1" evidence="18"/>
<feature type="transmembrane region" description="Helical" evidence="18">
    <location>
        <begin position="1190"/>
        <end position="1211"/>
    </location>
</feature>
<feature type="binding site" evidence="16">
    <location>
        <position position="971"/>
    </location>
    <ligand>
        <name>ATP</name>
        <dbReference type="ChEBI" id="CHEBI:30616"/>
    </ligand>
</feature>
<keyword evidence="4" id="KW-0597">Phosphoprotein</keyword>
<evidence type="ECO:0000256" key="11">
    <source>
        <dbReference type="ARBA" id="ARBA00022989"/>
    </source>
</evidence>
<dbReference type="InterPro" id="IPR032631">
    <property type="entry name" value="P-type_ATPase_N"/>
</dbReference>
<evidence type="ECO:0000256" key="1">
    <source>
        <dbReference type="ARBA" id="ARBA00004127"/>
    </source>
</evidence>
<dbReference type="SUPFAM" id="SSF81665">
    <property type="entry name" value="Calcium ATPase, transmembrane domain M"/>
    <property type="match status" value="1"/>
</dbReference>
<feature type="binding site" evidence="16">
    <location>
        <position position="658"/>
    </location>
    <ligand>
        <name>ATP</name>
        <dbReference type="ChEBI" id="CHEBI:30616"/>
    </ligand>
</feature>
<evidence type="ECO:0000259" key="21">
    <source>
        <dbReference type="Pfam" id="PF16209"/>
    </source>
</evidence>
<accession>A0AAD9FSM5</accession>
<feature type="active site" description="4-aspartylphosphate intermediate" evidence="15">
    <location>
        <position position="656"/>
    </location>
</feature>
<feature type="transmembrane region" description="Helical" evidence="18">
    <location>
        <begin position="588"/>
        <end position="610"/>
    </location>
</feature>
<feature type="transmembrane region" description="Helical" evidence="18">
    <location>
        <begin position="1346"/>
        <end position="1366"/>
    </location>
</feature>
<dbReference type="EMBL" id="JAODAN010000003">
    <property type="protein sequence ID" value="KAK1925453.1"/>
    <property type="molecule type" value="Genomic_DNA"/>
</dbReference>
<dbReference type="PRINTS" id="PR00119">
    <property type="entry name" value="CATATPASE"/>
</dbReference>
<feature type="transmembrane region" description="Helical" evidence="18">
    <location>
        <begin position="1282"/>
        <end position="1300"/>
    </location>
</feature>
<comment type="caution">
    <text evidence="23">The sequence shown here is derived from an EMBL/GenBank/DDBJ whole genome shotgun (WGS) entry which is preliminary data.</text>
</comment>
<feature type="binding site" evidence="17">
    <location>
        <position position="658"/>
    </location>
    <ligand>
        <name>Mg(2+)</name>
        <dbReference type="ChEBI" id="CHEBI:18420"/>
    </ligand>
</feature>
<evidence type="ECO:0000256" key="7">
    <source>
        <dbReference type="ARBA" id="ARBA00022741"/>
    </source>
</evidence>
<dbReference type="FunFam" id="3.40.50.1000:FF:000014">
    <property type="entry name" value="Phospholipid-transporting ATPase"/>
    <property type="match status" value="1"/>
</dbReference>
<dbReference type="Pfam" id="PF00122">
    <property type="entry name" value="E1-E2_ATPase"/>
    <property type="match status" value="1"/>
</dbReference>
<evidence type="ECO:0000256" key="13">
    <source>
        <dbReference type="ARBA" id="ARBA00034036"/>
    </source>
</evidence>
<dbReference type="GO" id="GO:0016887">
    <property type="term" value="F:ATP hydrolysis activity"/>
    <property type="evidence" value="ECO:0007669"/>
    <property type="project" value="InterPro"/>
</dbReference>
<feature type="binding site" evidence="16">
    <location>
        <position position="1105"/>
    </location>
    <ligand>
        <name>ATP</name>
        <dbReference type="ChEBI" id="CHEBI:30616"/>
    </ligand>
</feature>
<evidence type="ECO:0000256" key="10">
    <source>
        <dbReference type="ARBA" id="ARBA00022967"/>
    </source>
</evidence>
<keyword evidence="7 16" id="KW-0547">Nucleotide-binding</keyword>
<dbReference type="InterPro" id="IPR001757">
    <property type="entry name" value="P_typ_ATPase"/>
</dbReference>
<dbReference type="InterPro" id="IPR023298">
    <property type="entry name" value="ATPase_P-typ_TM_dom_sf"/>
</dbReference>
<dbReference type="InterPro" id="IPR059000">
    <property type="entry name" value="ATPase_P-type_domA"/>
</dbReference>
<feature type="compositionally biased region" description="Basic and acidic residues" evidence="19">
    <location>
        <begin position="1637"/>
        <end position="1656"/>
    </location>
</feature>
<feature type="region of interest" description="Disordered" evidence="19">
    <location>
        <begin position="1"/>
        <end position="135"/>
    </location>
</feature>
<dbReference type="FunFam" id="3.40.1110.10:FF:000087">
    <property type="entry name" value="Phospholipid-transporting ATPase"/>
    <property type="match status" value="1"/>
</dbReference>
<dbReference type="GO" id="GO:0005886">
    <property type="term" value="C:plasma membrane"/>
    <property type="evidence" value="ECO:0007669"/>
    <property type="project" value="TreeGrafter"/>
</dbReference>
<dbReference type="InterPro" id="IPR044492">
    <property type="entry name" value="P_typ_ATPase_HD_dom"/>
</dbReference>
<feature type="transmembrane region" description="Helical" evidence="18">
    <location>
        <begin position="1162"/>
        <end position="1178"/>
    </location>
</feature>
<keyword evidence="9 17" id="KW-0460">Magnesium</keyword>
<evidence type="ECO:0000256" key="17">
    <source>
        <dbReference type="PIRSR" id="PIRSR606539-3"/>
    </source>
</evidence>
<dbReference type="CDD" id="cd02073">
    <property type="entry name" value="P-type_ATPase_APLT_Dnf-like"/>
    <property type="match status" value="1"/>
</dbReference>
<proteinExistence type="inferred from homology"/>
<keyword evidence="5 18" id="KW-0812">Transmembrane</keyword>
<dbReference type="SUPFAM" id="SSF56784">
    <property type="entry name" value="HAD-like"/>
    <property type="match status" value="1"/>
</dbReference>
<dbReference type="Gene3D" id="3.40.50.1000">
    <property type="entry name" value="HAD superfamily/HAD-like"/>
    <property type="match status" value="1"/>
</dbReference>
<dbReference type="InterPro" id="IPR008250">
    <property type="entry name" value="ATPase_P-typ_transduc_dom_A_sf"/>
</dbReference>
<dbReference type="Proteomes" id="UP001182556">
    <property type="component" value="Unassembled WGS sequence"/>
</dbReference>
<evidence type="ECO:0000256" key="2">
    <source>
        <dbReference type="ARBA" id="ARBA00008109"/>
    </source>
</evidence>
<dbReference type="SFLD" id="SFLDS00003">
    <property type="entry name" value="Haloacid_Dehalogenase"/>
    <property type="match status" value="1"/>
</dbReference>
<dbReference type="GO" id="GO:0000287">
    <property type="term" value="F:magnesium ion binding"/>
    <property type="evidence" value="ECO:0007669"/>
    <property type="project" value="UniProtKB-UniRule"/>
</dbReference>
<gene>
    <name evidence="23" type="ORF">DB88DRAFT_436716</name>
</gene>
<feature type="binding site" evidence="16">
    <location>
        <position position="1075"/>
    </location>
    <ligand>
        <name>ATP</name>
        <dbReference type="ChEBI" id="CHEBI:30616"/>
    </ligand>
</feature>
<comment type="subcellular location">
    <subcellularLocation>
        <location evidence="1">Endomembrane system</location>
        <topology evidence="1">Multi-pass membrane protein</topology>
    </subcellularLocation>
    <subcellularLocation>
        <location evidence="18">Membrane</location>
        <topology evidence="18">Multi-pass membrane protein</topology>
    </subcellularLocation>
</comment>
<dbReference type="Pfam" id="PF16209">
    <property type="entry name" value="PhoLip_ATPase_N"/>
    <property type="match status" value="1"/>
</dbReference>
<feature type="binding site" evidence="16">
    <location>
        <position position="969"/>
    </location>
    <ligand>
        <name>ATP</name>
        <dbReference type="ChEBI" id="CHEBI:30616"/>
    </ligand>
</feature>
<organism evidence="23 24">
    <name type="scientific">Papiliotrema laurentii</name>
    <name type="common">Cryptococcus laurentii</name>
    <dbReference type="NCBI Taxonomy" id="5418"/>
    <lineage>
        <taxon>Eukaryota</taxon>
        <taxon>Fungi</taxon>
        <taxon>Dikarya</taxon>
        <taxon>Basidiomycota</taxon>
        <taxon>Agaricomycotina</taxon>
        <taxon>Tremellomycetes</taxon>
        <taxon>Tremellales</taxon>
        <taxon>Rhynchogastremaceae</taxon>
        <taxon>Papiliotrema</taxon>
    </lineage>
</organism>
<evidence type="ECO:0000256" key="4">
    <source>
        <dbReference type="ARBA" id="ARBA00022553"/>
    </source>
</evidence>
<evidence type="ECO:0000256" key="18">
    <source>
        <dbReference type="RuleBase" id="RU362033"/>
    </source>
</evidence>
<dbReference type="GO" id="GO:0012505">
    <property type="term" value="C:endomembrane system"/>
    <property type="evidence" value="ECO:0007669"/>
    <property type="project" value="UniProtKB-SubCell"/>
</dbReference>
<feature type="transmembrane region" description="Helical" evidence="18">
    <location>
        <begin position="1307"/>
        <end position="1326"/>
    </location>
</feature>
<dbReference type="InterPro" id="IPR006539">
    <property type="entry name" value="P-type_ATPase_IV"/>
</dbReference>
<sequence length="1667" mass="185338">MQSFSTSSTVDPLRPHQEEEEEHDTFDPFSLDPQLRLRTVRTAHSVIAESIRSERDADARKRKRRIFSGLRRRGTMSTLGTVKDSLRRKGSDSEGLSRPASSEHLTEHGTPKRRRSEALSDSTPPAPDDKGKGKAKVAARRTLYVNVPLPTQLLTAKGDPIIRYVRNKVRTSKYTIVSFIPKNLFEQFRRAANIYFLALVIIQLFSIFGAPNAQIGMLPLIAILGMTAIKDGIEDWRRARLDNEVNNSAATKLGGWRNVNQPDDPRSFLEKLFGLNAPNKPSKGVRKLRDAEAKAGHQIVMERQKEIDEEEELDSAIIADGQIHSLDSVPRELSLPGNAGSGLHSEILRKIPSAPSIASRKSSGVMDWSNPSRGTAHWERTLWKKLEVGDLVLLRDNEQIPADIVVLSTSNADSLAFVETKNLDGETNLKVRRALKATSSMNSEEDLEHASFVVDSEAPHANLYTYNGVLRYFPVNDGTEREERQEAITINELLLRGCTLRNTKWVIGLVVFTGADTKIMLNGGDTPSKRSKIEKETNFNVIMNFVILMILCVVTAVLHGYYRSLSGTSANSYEAGSWASENIYVDSLIIFVSCLIVFQNIVPISLYITIEIVKTIQAFFIFQDIEMYYAPYDTPCVPKTWNISDDLGQIEYVFSDKTGTLTQNIMEFKKCSIQGVSFGEGITEAMMGAAKRDGRELSMAQADQGEEIAVLKERMVTEMTRSFNNRYFREEQLTLIAPELSHHLANPDDALRPHIIDFFRALAICHTVLSDTPEPKKPFVIDYKAESPDEAALVGAARDVGFPFVNRNNTRIDIEVLGTPERWTPLRVLEFNSTRKRMSVIARDPTGRIVLFCKGADSVIYERLKEDHDPKLKAATLKDLETFANGGLRTLCIASRYLEEGEFNTWAKVYDAAAAAVEDREHEIEKASELIEHSLTILGATALEDKLQEGVPEAIAMLHQAGIKLWILTGDKLQTAIEIGYSCNLLTNDMEVMIISADSEAGARAQIEAGLNKIASMLGPPPVGRHHVAGSQESRPQATFAVVIDGESLRYALQPGLKALFLSLGMQCAAVICCRVSPSQKALTVKLVKDGCNAMTLSIGDGANDVAMIQEANVGVGLFGLEGSQAAMSADYAFGQFRFLTRLLLVHGRWSYVRVADMHANFFYKNIIWTMSMFWFLIYNSFDATYLFEYTFILLYNLIFTSLPVGILGAFDQDTNAAASMAFPALYKRGIQGLEYTRRRFWFYMTDGLYQSVIIFFIPYLAYAGGTTWSHDGLDTDSLWDFGTTIACAGVLSANMYVGINMRYWTFITWIVLVGSPLLCFIWIPIYSALASPPFQGVVGVIYPTFSFWTIVIITVFMAIGPRWIASAFRQSYMPRDKDIIREAWIAGHLKDDLGIQHRKQRKRRLAQAKAQDEPQGYISPPLSKDLEEDIDGRGVYEPANTMSPRRGSPVMSGQSTPRSLFSYPPASPAIDRVMDHLAPSPRGSTTLPPPHLLRNLSEGSVTPRSGLRHGASATSGVATPPYEYHSPSALDKFNLTGYEINRMSRASTELRRASLQIDPQVDYGRAEPTGDRTMTPPSVWDERATSSVGNRGARRAQGPVNGDGGVAPRDFSHSVGLNRVADQWGTTTARADWDEDGKGAGRREGEGGEEKRKSYVDFSSPRRGGW</sequence>
<feature type="binding site" evidence="17">
    <location>
        <position position="1101"/>
    </location>
    <ligand>
        <name>Mg(2+)</name>
        <dbReference type="ChEBI" id="CHEBI:18420"/>
    </ligand>
</feature>
<evidence type="ECO:0000256" key="6">
    <source>
        <dbReference type="ARBA" id="ARBA00022723"/>
    </source>
</evidence>
<dbReference type="Pfam" id="PF13246">
    <property type="entry name" value="Cation_ATPase"/>
    <property type="match status" value="1"/>
</dbReference>
<dbReference type="GO" id="GO:0005524">
    <property type="term" value="F:ATP binding"/>
    <property type="evidence" value="ECO:0007669"/>
    <property type="project" value="UniProtKB-UniRule"/>
</dbReference>
<evidence type="ECO:0000313" key="24">
    <source>
        <dbReference type="Proteomes" id="UP001182556"/>
    </source>
</evidence>
<evidence type="ECO:0000259" key="20">
    <source>
        <dbReference type="Pfam" id="PF00122"/>
    </source>
</evidence>
<feature type="binding site" evidence="16">
    <location>
        <position position="656"/>
    </location>
    <ligand>
        <name>ATP</name>
        <dbReference type="ChEBI" id="CHEBI:30616"/>
    </ligand>
</feature>
<evidence type="ECO:0000256" key="15">
    <source>
        <dbReference type="PIRSR" id="PIRSR606539-1"/>
    </source>
</evidence>
<comment type="catalytic activity">
    <reaction evidence="14">
        <text>a 1,2-diacyl-sn-glycero-3-phosphoethanolamine(out) + ATP + H2O = a 1,2-diacyl-sn-glycero-3-phosphoethanolamine(in) + ADP + phosphate + H(+)</text>
        <dbReference type="Rhea" id="RHEA:66132"/>
        <dbReference type="ChEBI" id="CHEBI:15377"/>
        <dbReference type="ChEBI" id="CHEBI:15378"/>
        <dbReference type="ChEBI" id="CHEBI:30616"/>
        <dbReference type="ChEBI" id="CHEBI:43474"/>
        <dbReference type="ChEBI" id="CHEBI:64612"/>
        <dbReference type="ChEBI" id="CHEBI:456216"/>
    </reaction>
    <physiologicalReaction direction="left-to-right" evidence="14">
        <dbReference type="Rhea" id="RHEA:66133"/>
    </physiologicalReaction>
</comment>
<feature type="binding site" evidence="16">
    <location>
        <position position="790"/>
    </location>
    <ligand>
        <name>ATP</name>
        <dbReference type="ChEBI" id="CHEBI:30616"/>
    </ligand>
</feature>
<dbReference type="PROSITE" id="PS00154">
    <property type="entry name" value="ATPASE_E1_E2"/>
    <property type="match status" value="1"/>
</dbReference>
<dbReference type="NCBIfam" id="TIGR01494">
    <property type="entry name" value="ATPase_P-type"/>
    <property type="match status" value="2"/>
</dbReference>
<evidence type="ECO:0000256" key="16">
    <source>
        <dbReference type="PIRSR" id="PIRSR606539-2"/>
    </source>
</evidence>
<feature type="domain" description="P-type ATPase N-terminal" evidence="21">
    <location>
        <begin position="163"/>
        <end position="207"/>
    </location>
</feature>
<evidence type="ECO:0000256" key="5">
    <source>
        <dbReference type="ARBA" id="ARBA00022692"/>
    </source>
</evidence>
<evidence type="ECO:0000313" key="23">
    <source>
        <dbReference type="EMBL" id="KAK1925453.1"/>
    </source>
</evidence>
<reference evidence="23" key="1">
    <citation type="submission" date="2023-02" db="EMBL/GenBank/DDBJ databases">
        <title>Identification and recombinant expression of a fungal hydrolase from Papiliotrema laurentii that hydrolyzes apple cutin and clears colloidal polyester polyurethane.</title>
        <authorList>
            <consortium name="DOE Joint Genome Institute"/>
            <person name="Roman V.A."/>
            <person name="Bojanowski C."/>
            <person name="Crable B.R."/>
            <person name="Wagner D.N."/>
            <person name="Hung C.S."/>
            <person name="Nadeau L.J."/>
            <person name="Schratz L."/>
            <person name="Haridas S."/>
            <person name="Pangilinan J."/>
            <person name="Lipzen A."/>
            <person name="Na H."/>
            <person name="Yan M."/>
            <person name="Ng V."/>
            <person name="Grigoriev I.V."/>
            <person name="Spatafora J.W."/>
            <person name="Barlow D."/>
            <person name="Biffinger J."/>
            <person name="Kelley-Loughnane N."/>
            <person name="Varaljay V.A."/>
            <person name="Crookes-Goodson W.J."/>
        </authorList>
    </citation>
    <scope>NUCLEOTIDE SEQUENCE</scope>
    <source>
        <strain evidence="23">5307AH</strain>
    </source>
</reference>
<feature type="compositionally biased region" description="Basic residues" evidence="19">
    <location>
        <begin position="60"/>
        <end position="74"/>
    </location>
</feature>
<comment type="similarity">
    <text evidence="2 18">Belongs to the cation transport ATPase (P-type) (TC 3.A.3) family. Type IV subfamily.</text>
</comment>
<dbReference type="InterPro" id="IPR036412">
    <property type="entry name" value="HAD-like_sf"/>
</dbReference>
<feature type="binding site" evidence="16">
    <location>
        <position position="657"/>
    </location>
    <ligand>
        <name>ATP</name>
        <dbReference type="ChEBI" id="CHEBI:30616"/>
    </ligand>
</feature>